<evidence type="ECO:0000313" key="3">
    <source>
        <dbReference type="Proteomes" id="UP000199702"/>
    </source>
</evidence>
<organism evidence="2 3">
    <name type="scientific">Flavobacterium terrigena</name>
    <dbReference type="NCBI Taxonomy" id="402734"/>
    <lineage>
        <taxon>Bacteria</taxon>
        <taxon>Pseudomonadati</taxon>
        <taxon>Bacteroidota</taxon>
        <taxon>Flavobacteriia</taxon>
        <taxon>Flavobacteriales</taxon>
        <taxon>Flavobacteriaceae</taxon>
        <taxon>Flavobacterium</taxon>
    </lineage>
</organism>
<dbReference type="InterPro" id="IPR046551">
    <property type="entry name" value="DUF6705"/>
</dbReference>
<dbReference type="STRING" id="402734.SAMN05660918_2846"/>
<accession>A0A1H6XM08</accession>
<dbReference type="AlphaFoldDB" id="A0A1H6XM08"/>
<reference evidence="3" key="1">
    <citation type="submission" date="2016-10" db="EMBL/GenBank/DDBJ databases">
        <authorList>
            <person name="Varghese N."/>
            <person name="Submissions S."/>
        </authorList>
    </citation>
    <scope>NUCLEOTIDE SEQUENCE [LARGE SCALE GENOMIC DNA]</scope>
    <source>
        <strain evidence="3">DSM 17934</strain>
    </source>
</reference>
<protein>
    <recommendedName>
        <fullName evidence="1">DUF6705 domain-containing protein</fullName>
    </recommendedName>
</protein>
<dbReference type="Pfam" id="PF20448">
    <property type="entry name" value="DUF6705"/>
    <property type="match status" value="1"/>
</dbReference>
<feature type="domain" description="DUF6705" evidence="1">
    <location>
        <begin position="15"/>
        <end position="138"/>
    </location>
</feature>
<keyword evidence="3" id="KW-1185">Reference proteome</keyword>
<name>A0A1H6XM08_9FLAO</name>
<evidence type="ECO:0000259" key="1">
    <source>
        <dbReference type="Pfam" id="PF20448"/>
    </source>
</evidence>
<evidence type="ECO:0000313" key="2">
    <source>
        <dbReference type="EMBL" id="SEJ27777.1"/>
    </source>
</evidence>
<proteinExistence type="predicted"/>
<dbReference type="EMBL" id="FNYA01000008">
    <property type="protein sequence ID" value="SEJ27777.1"/>
    <property type="molecule type" value="Genomic_DNA"/>
</dbReference>
<dbReference type="Proteomes" id="UP000199702">
    <property type="component" value="Unassembled WGS sequence"/>
</dbReference>
<sequence>MKAKLLKNHVISNIMKKQIIYIFLLCTSSLFAQYPVLTTTSLSNPDHDDQHSKHGNYAIDTNNDRQQYVGLWRYTTNDLLFELKIVKLDKLCSSTPPPTGYTRKYSFIDGVVITYKLVKNGIIIYDNLNTIFTNTNYHSWGYVEAPDDFLYGRMKDFNGGATSIFTITNLNTSPNKIYFDLSSMAYSLDRPKETYQHDVKLFTLPTGGIEMIRVY</sequence>
<gene>
    <name evidence="2" type="ORF">SAMN05660918_2846</name>
</gene>